<dbReference type="PANTHER" id="PTHR43877:SF2">
    <property type="entry name" value="AMINOALKYLPHOSPHONATE N-ACETYLTRANSFERASE-RELATED"/>
    <property type="match status" value="1"/>
</dbReference>
<keyword evidence="2" id="KW-0012">Acyltransferase</keyword>
<sequence length="154" mass="17185">MTGLAIREAVLDDLPAILAMLAQDTLPADRETDPADPRYRAAFDTIVADPNQILVAAALNGRVVGTLQLSFLPGLSFRGAWRGQIEAVRIAADLRGRGYGERLIDWAVEHCRERDCFLVQLISSSQRADAHRFYQRLGWSKSHVGFKLKLREPN</sequence>
<dbReference type="InterPro" id="IPR000182">
    <property type="entry name" value="GNAT_dom"/>
</dbReference>
<dbReference type="InterPro" id="IPR016181">
    <property type="entry name" value="Acyl_CoA_acyltransferase"/>
</dbReference>
<dbReference type="EMBL" id="JAWJEJ010000001">
    <property type="protein sequence ID" value="MDV3456576.1"/>
    <property type="molecule type" value="Genomic_DNA"/>
</dbReference>
<evidence type="ECO:0000313" key="4">
    <source>
        <dbReference type="EMBL" id="MDV3456576.1"/>
    </source>
</evidence>
<evidence type="ECO:0000259" key="3">
    <source>
        <dbReference type="PROSITE" id="PS51186"/>
    </source>
</evidence>
<dbReference type="Gene3D" id="3.40.630.30">
    <property type="match status" value="1"/>
</dbReference>
<dbReference type="Proteomes" id="UP001273531">
    <property type="component" value="Unassembled WGS sequence"/>
</dbReference>
<organism evidence="4 5">
    <name type="scientific">Sphingomonas agrestis</name>
    <dbReference type="NCBI Taxonomy" id="3080540"/>
    <lineage>
        <taxon>Bacteria</taxon>
        <taxon>Pseudomonadati</taxon>
        <taxon>Pseudomonadota</taxon>
        <taxon>Alphaproteobacteria</taxon>
        <taxon>Sphingomonadales</taxon>
        <taxon>Sphingomonadaceae</taxon>
        <taxon>Sphingomonas</taxon>
    </lineage>
</organism>
<protein>
    <submittedName>
        <fullName evidence="4">GNAT family N-acetyltransferase</fullName>
    </submittedName>
</protein>
<keyword evidence="1" id="KW-0808">Transferase</keyword>
<dbReference type="CDD" id="cd04301">
    <property type="entry name" value="NAT_SF"/>
    <property type="match status" value="1"/>
</dbReference>
<reference evidence="4 5" key="1">
    <citation type="submission" date="2023-10" db="EMBL/GenBank/DDBJ databases">
        <title>Sphingomonas sp. HF-S4 16S ribosomal RNA gene Genome sequencing and assembly.</title>
        <authorList>
            <person name="Lee H."/>
        </authorList>
    </citation>
    <scope>NUCLEOTIDE SEQUENCE [LARGE SCALE GENOMIC DNA]</scope>
    <source>
        <strain evidence="4 5">HF-S4</strain>
    </source>
</reference>
<dbReference type="Pfam" id="PF00583">
    <property type="entry name" value="Acetyltransf_1"/>
    <property type="match status" value="1"/>
</dbReference>
<dbReference type="RefSeq" id="WP_317225754.1">
    <property type="nucleotide sequence ID" value="NZ_JAWJEJ010000001.1"/>
</dbReference>
<gene>
    <name evidence="4" type="ORF">RZN05_06230</name>
</gene>
<evidence type="ECO:0000256" key="1">
    <source>
        <dbReference type="ARBA" id="ARBA00022679"/>
    </source>
</evidence>
<dbReference type="SUPFAM" id="SSF55729">
    <property type="entry name" value="Acyl-CoA N-acyltransferases (Nat)"/>
    <property type="match status" value="1"/>
</dbReference>
<dbReference type="InterPro" id="IPR050832">
    <property type="entry name" value="Bact_Acetyltransf"/>
</dbReference>
<feature type="domain" description="N-acetyltransferase" evidence="3">
    <location>
        <begin position="4"/>
        <end position="154"/>
    </location>
</feature>
<name>A0ABU3Y588_9SPHN</name>
<proteinExistence type="predicted"/>
<accession>A0ABU3Y588</accession>
<dbReference type="PANTHER" id="PTHR43877">
    <property type="entry name" value="AMINOALKYLPHOSPHONATE N-ACETYLTRANSFERASE-RELATED-RELATED"/>
    <property type="match status" value="1"/>
</dbReference>
<evidence type="ECO:0000256" key="2">
    <source>
        <dbReference type="ARBA" id="ARBA00023315"/>
    </source>
</evidence>
<dbReference type="PROSITE" id="PS51186">
    <property type="entry name" value="GNAT"/>
    <property type="match status" value="1"/>
</dbReference>
<evidence type="ECO:0000313" key="5">
    <source>
        <dbReference type="Proteomes" id="UP001273531"/>
    </source>
</evidence>
<keyword evidence="5" id="KW-1185">Reference proteome</keyword>
<comment type="caution">
    <text evidence="4">The sequence shown here is derived from an EMBL/GenBank/DDBJ whole genome shotgun (WGS) entry which is preliminary data.</text>
</comment>